<proteinExistence type="predicted"/>
<dbReference type="PANTHER" id="PTHR39328:SF1">
    <property type="entry name" value="BLL2871 PROTEIN"/>
    <property type="match status" value="1"/>
</dbReference>
<reference evidence="2" key="1">
    <citation type="submission" date="2018-05" db="EMBL/GenBank/DDBJ databases">
        <authorList>
            <person name="Lanie J.A."/>
            <person name="Ng W.-L."/>
            <person name="Kazmierczak K.M."/>
            <person name="Andrzejewski T.M."/>
            <person name="Davidsen T.M."/>
            <person name="Wayne K.J."/>
            <person name="Tettelin H."/>
            <person name="Glass J.I."/>
            <person name="Rusch D."/>
            <person name="Podicherti R."/>
            <person name="Tsui H.-C.T."/>
            <person name="Winkler M.E."/>
        </authorList>
    </citation>
    <scope>NUCLEOTIDE SEQUENCE</scope>
</reference>
<dbReference type="EMBL" id="UINC01015028">
    <property type="protein sequence ID" value="SVA63615.1"/>
    <property type="molecule type" value="Genomic_DNA"/>
</dbReference>
<accession>A0A381XFU2</accession>
<dbReference type="AlphaFoldDB" id="A0A381XFU2"/>
<dbReference type="GO" id="GO:0004553">
    <property type="term" value="F:hydrolase activity, hydrolyzing O-glycosyl compounds"/>
    <property type="evidence" value="ECO:0007669"/>
    <property type="project" value="InterPro"/>
</dbReference>
<dbReference type="SUPFAM" id="SSF56235">
    <property type="entry name" value="N-terminal nucleophile aminohydrolases (Ntn hydrolases)"/>
    <property type="match status" value="1"/>
</dbReference>
<evidence type="ECO:0000313" key="2">
    <source>
        <dbReference type="EMBL" id="SVA63615.1"/>
    </source>
</evidence>
<sequence length="303" mass="33304">MHRRSVCLVFFILLPLIAQDTFSIVAIDTITGEIGSAGASCIAGSIIISDVHPGIGAIHTQAYWISTNQQNASDLMNNGYSPQEIIDWLVANDVQNNPHIRQYGIVDMVDGGRSAAYTGEDCDDYKNHVTGDTYAIQGNILLGQDILDDMETAFLNSFGTLDEKLLSAMEAANVPGADTRCMDFGIPALSAFIRMARSENIADSLYLDINVNGVPIVTNPIDSLYQLYWDWKRTKFTIGDIDHDRSIDIFDVLLLADFIDGTISPTEFQIDPSDMNNNGQVEISDLYVLVFYIVGTVGCMFCT</sequence>
<dbReference type="InterPro" id="IPR002105">
    <property type="entry name" value="Dockerin_1_rpt"/>
</dbReference>
<dbReference type="InterPro" id="IPR036439">
    <property type="entry name" value="Dockerin_dom_sf"/>
</dbReference>
<dbReference type="InterPro" id="IPR010430">
    <property type="entry name" value="DUF1028"/>
</dbReference>
<dbReference type="Gene3D" id="1.10.1330.10">
    <property type="entry name" value="Dockerin domain"/>
    <property type="match status" value="1"/>
</dbReference>
<protein>
    <recommendedName>
        <fullName evidence="1">Dockerin domain-containing protein</fullName>
    </recommendedName>
</protein>
<dbReference type="InterPro" id="IPR029055">
    <property type="entry name" value="Ntn_hydrolases_N"/>
</dbReference>
<dbReference type="InterPro" id="IPR016134">
    <property type="entry name" value="Dockerin_dom"/>
</dbReference>
<dbReference type="SUPFAM" id="SSF63446">
    <property type="entry name" value="Type I dockerin domain"/>
    <property type="match status" value="1"/>
</dbReference>
<dbReference type="Pfam" id="PF06267">
    <property type="entry name" value="DUF1028"/>
    <property type="match status" value="1"/>
</dbReference>
<dbReference type="Gene3D" id="3.60.20.10">
    <property type="entry name" value="Glutamine Phosphoribosylpyrophosphate, subunit 1, domain 1"/>
    <property type="match status" value="1"/>
</dbReference>
<organism evidence="2">
    <name type="scientific">marine metagenome</name>
    <dbReference type="NCBI Taxonomy" id="408172"/>
    <lineage>
        <taxon>unclassified sequences</taxon>
        <taxon>metagenomes</taxon>
        <taxon>ecological metagenomes</taxon>
    </lineage>
</organism>
<feature type="domain" description="Dockerin" evidence="1">
    <location>
        <begin position="234"/>
        <end position="302"/>
    </location>
</feature>
<evidence type="ECO:0000259" key="1">
    <source>
        <dbReference type="PROSITE" id="PS51766"/>
    </source>
</evidence>
<dbReference type="Pfam" id="PF00404">
    <property type="entry name" value="Dockerin_1"/>
    <property type="match status" value="1"/>
</dbReference>
<dbReference type="PROSITE" id="PS51766">
    <property type="entry name" value="DOCKERIN"/>
    <property type="match status" value="1"/>
</dbReference>
<name>A0A381XFU2_9ZZZZ</name>
<gene>
    <name evidence="2" type="ORF">METZ01_LOCUS116469</name>
</gene>
<dbReference type="GO" id="GO:0000272">
    <property type="term" value="P:polysaccharide catabolic process"/>
    <property type="evidence" value="ECO:0007669"/>
    <property type="project" value="InterPro"/>
</dbReference>
<dbReference type="PANTHER" id="PTHR39328">
    <property type="entry name" value="BLL2871 PROTEIN"/>
    <property type="match status" value="1"/>
</dbReference>